<keyword evidence="3" id="KW-1185">Reference proteome</keyword>
<feature type="region of interest" description="Disordered" evidence="1">
    <location>
        <begin position="145"/>
        <end position="238"/>
    </location>
</feature>
<dbReference type="Proteomes" id="UP000761534">
    <property type="component" value="Unassembled WGS sequence"/>
</dbReference>
<protein>
    <submittedName>
        <fullName evidence="2">Uncharacterized protein</fullName>
    </submittedName>
</protein>
<dbReference type="VEuPathDB" id="FungiDB:TRICI_005062"/>
<reference evidence="2" key="1">
    <citation type="journal article" date="2019" name="G3 (Bethesda)">
        <title>Genome Assemblies of Two Rare Opportunistic Yeast Pathogens: Diutina rugosa (syn. Candida rugosa) and Trichomonascus ciferrii (syn. Candida ciferrii).</title>
        <authorList>
            <person name="Mixao V."/>
            <person name="Saus E."/>
            <person name="Hansen A.P."/>
            <person name="Lass-Florl C."/>
            <person name="Gabaldon T."/>
        </authorList>
    </citation>
    <scope>NUCLEOTIDE SEQUENCE</scope>
    <source>
        <strain evidence="2">CBS 4856</strain>
    </source>
</reference>
<dbReference type="AlphaFoldDB" id="A0A642UW42"/>
<gene>
    <name evidence="2" type="ORF">TRICI_005062</name>
</gene>
<accession>A0A642UW42</accession>
<evidence type="ECO:0000313" key="3">
    <source>
        <dbReference type="Proteomes" id="UP000761534"/>
    </source>
</evidence>
<feature type="compositionally biased region" description="Polar residues" evidence="1">
    <location>
        <begin position="172"/>
        <end position="194"/>
    </location>
</feature>
<name>A0A642UW42_9ASCO</name>
<feature type="compositionally biased region" description="Basic and acidic residues" evidence="1">
    <location>
        <begin position="275"/>
        <end position="289"/>
    </location>
</feature>
<dbReference type="EMBL" id="SWFS01000389">
    <property type="protein sequence ID" value="KAA8906878.1"/>
    <property type="molecule type" value="Genomic_DNA"/>
</dbReference>
<evidence type="ECO:0000313" key="2">
    <source>
        <dbReference type="EMBL" id="KAA8906878.1"/>
    </source>
</evidence>
<sequence length="298" mass="33711">MVVAKSRKQRTAFSNQEIDELIDHLGTNDNFQRCYHQNQIGDVAKEFVKEMSELHPGYERSSIVIRNKLKDYRKKYIEVRDREENSTGAGLEDLSEGSVEQRKERMLYGYARFHELYTTKDQNGDIAEPNVDNALRLLETESVYADGENDDDNADTENENGNDNSFEDPNENESNGRANSSRMETDTAPTSTSAPRRRTSDRYDSPLYGSEASVSTNGRDGESSTGQRNKRQRKDDVSNLLSQITDTAGKSIADKLTQSKRAIDNQAAYQSHQLVLEEKSRTQTRRDSASENGARGRC</sequence>
<comment type="caution">
    <text evidence="2">The sequence shown here is derived from an EMBL/GenBank/DDBJ whole genome shotgun (WGS) entry which is preliminary data.</text>
</comment>
<feature type="region of interest" description="Disordered" evidence="1">
    <location>
        <begin position="81"/>
        <end position="100"/>
    </location>
</feature>
<organism evidence="2 3">
    <name type="scientific">Trichomonascus ciferrii</name>
    <dbReference type="NCBI Taxonomy" id="44093"/>
    <lineage>
        <taxon>Eukaryota</taxon>
        <taxon>Fungi</taxon>
        <taxon>Dikarya</taxon>
        <taxon>Ascomycota</taxon>
        <taxon>Saccharomycotina</taxon>
        <taxon>Dipodascomycetes</taxon>
        <taxon>Dipodascales</taxon>
        <taxon>Trichomonascaceae</taxon>
        <taxon>Trichomonascus</taxon>
        <taxon>Trichomonascus ciferrii complex</taxon>
    </lineage>
</organism>
<feature type="compositionally biased region" description="Polar residues" evidence="1">
    <location>
        <begin position="212"/>
        <end position="227"/>
    </location>
</feature>
<proteinExistence type="predicted"/>
<feature type="region of interest" description="Disordered" evidence="1">
    <location>
        <begin position="268"/>
        <end position="298"/>
    </location>
</feature>
<evidence type="ECO:0000256" key="1">
    <source>
        <dbReference type="SAM" id="MobiDB-lite"/>
    </source>
</evidence>
<feature type="compositionally biased region" description="Acidic residues" evidence="1">
    <location>
        <begin position="147"/>
        <end position="171"/>
    </location>
</feature>